<evidence type="ECO:0000259" key="5">
    <source>
        <dbReference type="Pfam" id="PF04545"/>
    </source>
</evidence>
<dbReference type="GO" id="GO:0016987">
    <property type="term" value="F:sigma factor activity"/>
    <property type="evidence" value="ECO:0007669"/>
    <property type="project" value="UniProtKB-KW"/>
</dbReference>
<dbReference type="PANTHER" id="PTHR30385:SF7">
    <property type="entry name" value="RNA POLYMERASE SIGMA FACTOR FLIA"/>
    <property type="match status" value="1"/>
</dbReference>
<name>A0A2A2TJ82_9CYAN</name>
<dbReference type="AlphaFoldDB" id="A0A2A2TJ82"/>
<keyword evidence="7" id="KW-1185">Reference proteome</keyword>
<comment type="caution">
    <text evidence="6">The sequence shown here is derived from an EMBL/GenBank/DDBJ whole genome shotgun (WGS) entry which is preliminary data.</text>
</comment>
<dbReference type="GO" id="GO:0006352">
    <property type="term" value="P:DNA-templated transcription initiation"/>
    <property type="evidence" value="ECO:0007669"/>
    <property type="project" value="InterPro"/>
</dbReference>
<reference evidence="6 7" key="1">
    <citation type="submission" date="2017-08" db="EMBL/GenBank/DDBJ databases">
        <title>Draft genome sequence of filamentous cyanobacterium Calothrix elsteri CCALA 953.</title>
        <authorList>
            <person name="Gagunashvili A.N."/>
            <person name="Elster J."/>
            <person name="Andresson O.S."/>
        </authorList>
    </citation>
    <scope>NUCLEOTIDE SEQUENCE [LARGE SCALE GENOMIC DNA]</scope>
    <source>
        <strain evidence="6 7">CCALA 953</strain>
    </source>
</reference>
<proteinExistence type="predicted"/>
<feature type="domain" description="RNA polymerase sigma-70 region 4" evidence="5">
    <location>
        <begin position="318"/>
        <end position="361"/>
    </location>
</feature>
<dbReference type="InterPro" id="IPR013324">
    <property type="entry name" value="RNA_pol_sigma_r3/r4-like"/>
</dbReference>
<evidence type="ECO:0000313" key="7">
    <source>
        <dbReference type="Proteomes" id="UP000218238"/>
    </source>
</evidence>
<dbReference type="SUPFAM" id="SSF88659">
    <property type="entry name" value="Sigma3 and sigma4 domains of RNA polymerase sigma factors"/>
    <property type="match status" value="1"/>
</dbReference>
<dbReference type="GO" id="GO:0003677">
    <property type="term" value="F:DNA binding"/>
    <property type="evidence" value="ECO:0007669"/>
    <property type="project" value="UniProtKB-KW"/>
</dbReference>
<evidence type="ECO:0000256" key="4">
    <source>
        <dbReference type="ARBA" id="ARBA00023163"/>
    </source>
</evidence>
<gene>
    <name evidence="6" type="ORF">CK510_13810</name>
</gene>
<evidence type="ECO:0000313" key="6">
    <source>
        <dbReference type="EMBL" id="PAX53469.1"/>
    </source>
</evidence>
<dbReference type="NCBIfam" id="TIGR02937">
    <property type="entry name" value="sigma70-ECF"/>
    <property type="match status" value="1"/>
</dbReference>
<keyword evidence="3" id="KW-0238">DNA-binding</keyword>
<dbReference type="RefSeq" id="WP_095722250.1">
    <property type="nucleotide sequence ID" value="NZ_NTFS01000138.1"/>
</dbReference>
<dbReference type="PANTHER" id="PTHR30385">
    <property type="entry name" value="SIGMA FACTOR F FLAGELLAR"/>
    <property type="match status" value="1"/>
</dbReference>
<dbReference type="OrthoDB" id="527295at2"/>
<protein>
    <submittedName>
        <fullName evidence="6">Group 3/4 sigma-70 RNA polymerase sigma factor</fullName>
    </submittedName>
</protein>
<dbReference type="Gene3D" id="1.10.10.60">
    <property type="entry name" value="Homeodomain-like"/>
    <property type="match status" value="1"/>
</dbReference>
<keyword evidence="1" id="KW-0805">Transcription regulation</keyword>
<evidence type="ECO:0000256" key="2">
    <source>
        <dbReference type="ARBA" id="ARBA00023082"/>
    </source>
</evidence>
<accession>A0A2A2TJ82</accession>
<keyword evidence="4" id="KW-0804">Transcription</keyword>
<dbReference type="Pfam" id="PF04545">
    <property type="entry name" value="Sigma70_r4"/>
    <property type="match status" value="1"/>
</dbReference>
<organism evidence="6 7">
    <name type="scientific">Brunnivagina elsteri CCALA 953</name>
    <dbReference type="NCBI Taxonomy" id="987040"/>
    <lineage>
        <taxon>Bacteria</taxon>
        <taxon>Bacillati</taxon>
        <taxon>Cyanobacteriota</taxon>
        <taxon>Cyanophyceae</taxon>
        <taxon>Nostocales</taxon>
        <taxon>Calotrichaceae</taxon>
        <taxon>Brunnivagina</taxon>
    </lineage>
</organism>
<evidence type="ECO:0000256" key="3">
    <source>
        <dbReference type="ARBA" id="ARBA00023125"/>
    </source>
</evidence>
<dbReference type="EMBL" id="NTFS01000138">
    <property type="protein sequence ID" value="PAX53469.1"/>
    <property type="molecule type" value="Genomic_DNA"/>
</dbReference>
<sequence>MRSRQGIIELFTTFLELDADRAIGWAIDARLRRSMVNCQASLPQPETSENFWISYWYKQWHNSVQNPAQSLGKQHLVSYLQEVCYWSAQKVAQKAAQGNSSGQYSLSDCFQMAIMRVDKVLKGFKPDVGFNLKNYGSVVFSCELKEILRSQNEIEICTNWRLLRKLSHKRLVESLQNAGYGADMIPSYVLVWRCYIELYAPEQPTGTRRLPKPDEATWKAISQLYNLERHTQLSVSGKESNSETVEKWLVTCAKAVRSYLYPSMTSINAATNSDNAGELQDILPQLQQESILTEMIAVEEKNERQLQRQQISDFIVTAIKELDNEAQKIIQLYYSQELTQQQIAKELEMKQYTVSRRLSKTKDTLLIKLATWCQESMHISLNSSVLDYVSTILEEWLQNHYSSNSMPLGENS</sequence>
<keyword evidence="2" id="KW-0731">Sigma factor</keyword>
<dbReference type="InterPro" id="IPR014284">
    <property type="entry name" value="RNA_pol_sigma-70_dom"/>
</dbReference>
<dbReference type="Proteomes" id="UP000218238">
    <property type="component" value="Unassembled WGS sequence"/>
</dbReference>
<dbReference type="InterPro" id="IPR007630">
    <property type="entry name" value="RNA_pol_sigma70_r4"/>
</dbReference>
<evidence type="ECO:0000256" key="1">
    <source>
        <dbReference type="ARBA" id="ARBA00023015"/>
    </source>
</evidence>